<keyword evidence="8" id="KW-0547">Nucleotide-binding</keyword>
<keyword evidence="4" id="KW-1003">Cell membrane</keyword>
<keyword evidence="24" id="KW-1185">Reference proteome</keyword>
<dbReference type="InterPro" id="IPR011006">
    <property type="entry name" value="CheY-like_superfamily"/>
</dbReference>
<dbReference type="InterPro" id="IPR000014">
    <property type="entry name" value="PAS"/>
</dbReference>
<dbReference type="InterPro" id="IPR008207">
    <property type="entry name" value="Sig_transdc_His_kin_Hpt_dom"/>
</dbReference>
<evidence type="ECO:0000256" key="16">
    <source>
        <dbReference type="SAM" id="Coils"/>
    </source>
</evidence>
<feature type="domain" description="Response regulatory" evidence="19">
    <location>
        <begin position="1123"/>
        <end position="1240"/>
    </location>
</feature>
<evidence type="ECO:0000313" key="23">
    <source>
        <dbReference type="EMBL" id="GAA4383154.1"/>
    </source>
</evidence>
<dbReference type="SMART" id="SM00091">
    <property type="entry name" value="PAS"/>
    <property type="match status" value="5"/>
</dbReference>
<feature type="domain" description="PAC" evidence="21">
    <location>
        <begin position="806"/>
        <end position="855"/>
    </location>
</feature>
<dbReference type="Pfam" id="PF00072">
    <property type="entry name" value="Response_reg"/>
    <property type="match status" value="1"/>
</dbReference>
<evidence type="ECO:0000256" key="3">
    <source>
        <dbReference type="ARBA" id="ARBA00012438"/>
    </source>
</evidence>
<feature type="domain" description="PAC" evidence="21">
    <location>
        <begin position="682"/>
        <end position="734"/>
    </location>
</feature>
<evidence type="ECO:0000313" key="24">
    <source>
        <dbReference type="Proteomes" id="UP001500454"/>
    </source>
</evidence>
<dbReference type="Gene3D" id="3.40.50.2300">
    <property type="match status" value="1"/>
</dbReference>
<dbReference type="InterPro" id="IPR001610">
    <property type="entry name" value="PAC"/>
</dbReference>
<organism evidence="23 24">
    <name type="scientific">Hymenobacter koreensis</name>
    <dbReference type="NCBI Taxonomy" id="1084523"/>
    <lineage>
        <taxon>Bacteria</taxon>
        <taxon>Pseudomonadati</taxon>
        <taxon>Bacteroidota</taxon>
        <taxon>Cytophagia</taxon>
        <taxon>Cytophagales</taxon>
        <taxon>Hymenobacteraceae</taxon>
        <taxon>Hymenobacter</taxon>
    </lineage>
</organism>
<dbReference type="PROSITE" id="PS50113">
    <property type="entry name" value="PAC"/>
    <property type="match status" value="2"/>
</dbReference>
<dbReference type="InterPro" id="IPR004358">
    <property type="entry name" value="Sig_transdc_His_kin-like_C"/>
</dbReference>
<dbReference type="SMART" id="SM00065">
    <property type="entry name" value="GAF"/>
    <property type="match status" value="1"/>
</dbReference>
<dbReference type="Gene3D" id="1.10.287.130">
    <property type="match status" value="1"/>
</dbReference>
<dbReference type="SMART" id="SM00388">
    <property type="entry name" value="HisKA"/>
    <property type="match status" value="1"/>
</dbReference>
<feature type="domain" description="PAS" evidence="20">
    <location>
        <begin position="315"/>
        <end position="385"/>
    </location>
</feature>
<comment type="catalytic activity">
    <reaction evidence="1">
        <text>ATP + protein L-histidine = ADP + protein N-phospho-L-histidine.</text>
        <dbReference type="EC" id="2.7.13.3"/>
    </reaction>
</comment>
<dbReference type="InterPro" id="IPR003018">
    <property type="entry name" value="GAF"/>
</dbReference>
<evidence type="ECO:0000256" key="4">
    <source>
        <dbReference type="ARBA" id="ARBA00022475"/>
    </source>
</evidence>
<dbReference type="NCBIfam" id="TIGR00229">
    <property type="entry name" value="sensory_box"/>
    <property type="match status" value="4"/>
</dbReference>
<dbReference type="CDD" id="cd16922">
    <property type="entry name" value="HATPase_EvgS-ArcB-TorS-like"/>
    <property type="match status" value="1"/>
</dbReference>
<evidence type="ECO:0000256" key="11">
    <source>
        <dbReference type="ARBA" id="ARBA00022989"/>
    </source>
</evidence>
<dbReference type="InterPro" id="IPR036641">
    <property type="entry name" value="HPT_dom_sf"/>
</dbReference>
<feature type="region of interest" description="Disordered" evidence="17">
    <location>
        <begin position="1248"/>
        <end position="1278"/>
    </location>
</feature>
<evidence type="ECO:0000259" key="21">
    <source>
        <dbReference type="PROSITE" id="PS50113"/>
    </source>
</evidence>
<keyword evidence="11" id="KW-1133">Transmembrane helix</keyword>
<feature type="domain" description="PAS" evidence="20">
    <location>
        <begin position="187"/>
        <end position="258"/>
    </location>
</feature>
<evidence type="ECO:0000256" key="6">
    <source>
        <dbReference type="ARBA" id="ARBA00022679"/>
    </source>
</evidence>
<dbReference type="PRINTS" id="PR00344">
    <property type="entry name" value="BCTRLSENSOR"/>
</dbReference>
<dbReference type="Pfam" id="PF13185">
    <property type="entry name" value="GAF_2"/>
    <property type="match status" value="1"/>
</dbReference>
<protein>
    <recommendedName>
        <fullName evidence="3">histidine kinase</fullName>
        <ecNumber evidence="3">2.7.13.3</ecNumber>
    </recommendedName>
</protein>
<dbReference type="PROSITE" id="PS50109">
    <property type="entry name" value="HIS_KIN"/>
    <property type="match status" value="1"/>
</dbReference>
<feature type="coiled-coil region" evidence="16">
    <location>
        <begin position="839"/>
        <end position="866"/>
    </location>
</feature>
<dbReference type="PROSITE" id="PS50112">
    <property type="entry name" value="PAS"/>
    <property type="match status" value="4"/>
</dbReference>
<evidence type="ECO:0000256" key="15">
    <source>
        <dbReference type="PROSITE-ProRule" id="PRU00169"/>
    </source>
</evidence>
<dbReference type="InterPro" id="IPR003594">
    <property type="entry name" value="HATPase_dom"/>
</dbReference>
<dbReference type="Pfam" id="PF13188">
    <property type="entry name" value="PAS_8"/>
    <property type="match status" value="1"/>
</dbReference>
<dbReference type="Pfam" id="PF02518">
    <property type="entry name" value="HATPase_c"/>
    <property type="match status" value="1"/>
</dbReference>
<dbReference type="SUPFAM" id="SSF52172">
    <property type="entry name" value="CheY-like"/>
    <property type="match status" value="1"/>
</dbReference>
<dbReference type="PANTHER" id="PTHR45339">
    <property type="entry name" value="HYBRID SIGNAL TRANSDUCTION HISTIDINE KINASE J"/>
    <property type="match status" value="1"/>
</dbReference>
<dbReference type="SMART" id="SM00448">
    <property type="entry name" value="REC"/>
    <property type="match status" value="1"/>
</dbReference>
<keyword evidence="7" id="KW-0812">Transmembrane</keyword>
<dbReference type="SUPFAM" id="SSF47226">
    <property type="entry name" value="Histidine-containing phosphotransfer domain, HPT domain"/>
    <property type="match status" value="1"/>
</dbReference>
<evidence type="ECO:0000259" key="18">
    <source>
        <dbReference type="PROSITE" id="PS50109"/>
    </source>
</evidence>
<keyword evidence="16" id="KW-0175">Coiled coil</keyword>
<evidence type="ECO:0000256" key="7">
    <source>
        <dbReference type="ARBA" id="ARBA00022692"/>
    </source>
</evidence>
<dbReference type="SUPFAM" id="SSF55874">
    <property type="entry name" value="ATPase domain of HSP90 chaperone/DNA topoisomerase II/histidine kinase"/>
    <property type="match status" value="1"/>
</dbReference>
<dbReference type="InterPro" id="IPR035965">
    <property type="entry name" value="PAS-like_dom_sf"/>
</dbReference>
<feature type="compositionally biased region" description="Low complexity" evidence="17">
    <location>
        <begin position="1260"/>
        <end position="1273"/>
    </location>
</feature>
<keyword evidence="5 15" id="KW-0597">Phosphoprotein</keyword>
<dbReference type="InterPro" id="IPR005467">
    <property type="entry name" value="His_kinase_dom"/>
</dbReference>
<feature type="modified residue" description="Phosphohistidine" evidence="14">
    <location>
        <position position="1336"/>
    </location>
</feature>
<keyword evidence="9" id="KW-0418">Kinase</keyword>
<dbReference type="InterPro" id="IPR000700">
    <property type="entry name" value="PAS-assoc_C"/>
</dbReference>
<dbReference type="InterPro" id="IPR036890">
    <property type="entry name" value="HATPase_C_sf"/>
</dbReference>
<dbReference type="SMART" id="SM00086">
    <property type="entry name" value="PAC"/>
    <property type="match status" value="4"/>
</dbReference>
<feature type="domain" description="PAS" evidence="20">
    <location>
        <begin position="42"/>
        <end position="96"/>
    </location>
</feature>
<evidence type="ECO:0000256" key="2">
    <source>
        <dbReference type="ARBA" id="ARBA00004651"/>
    </source>
</evidence>
<gene>
    <name evidence="23" type="ORF">GCM10023186_24060</name>
</gene>
<keyword evidence="10" id="KW-0067">ATP-binding</keyword>
<evidence type="ECO:0000256" key="14">
    <source>
        <dbReference type="PROSITE-ProRule" id="PRU00110"/>
    </source>
</evidence>
<feature type="domain" description="HPt" evidence="22">
    <location>
        <begin position="1297"/>
        <end position="1390"/>
    </location>
</feature>
<dbReference type="CDD" id="cd17546">
    <property type="entry name" value="REC_hyHK_CKI1_RcsC-like"/>
    <property type="match status" value="1"/>
</dbReference>
<feature type="domain" description="Histidine kinase" evidence="18">
    <location>
        <begin position="873"/>
        <end position="1094"/>
    </location>
</feature>
<dbReference type="InterPro" id="IPR029016">
    <property type="entry name" value="GAF-like_dom_sf"/>
</dbReference>
<dbReference type="SUPFAM" id="SSF55781">
    <property type="entry name" value="GAF domain-like"/>
    <property type="match status" value="1"/>
</dbReference>
<dbReference type="Gene3D" id="3.30.450.20">
    <property type="entry name" value="PAS domain"/>
    <property type="match status" value="5"/>
</dbReference>
<evidence type="ECO:0000259" key="22">
    <source>
        <dbReference type="PROSITE" id="PS50894"/>
    </source>
</evidence>
<dbReference type="Pfam" id="PF13426">
    <property type="entry name" value="PAS_9"/>
    <property type="match status" value="3"/>
</dbReference>
<dbReference type="InterPro" id="IPR001789">
    <property type="entry name" value="Sig_transdc_resp-reg_receiver"/>
</dbReference>
<comment type="subcellular location">
    <subcellularLocation>
        <location evidence="2">Cell membrane</location>
        <topology evidence="2">Multi-pass membrane protein</topology>
    </subcellularLocation>
</comment>
<dbReference type="SUPFAM" id="SSF55785">
    <property type="entry name" value="PYP-like sensor domain (PAS domain)"/>
    <property type="match status" value="5"/>
</dbReference>
<proteinExistence type="predicted"/>
<dbReference type="EC" id="2.7.13.3" evidence="3"/>
<dbReference type="SMART" id="SM00387">
    <property type="entry name" value="HATPase_c"/>
    <property type="match status" value="1"/>
</dbReference>
<dbReference type="InterPro" id="IPR003661">
    <property type="entry name" value="HisK_dim/P_dom"/>
</dbReference>
<feature type="domain" description="PAS" evidence="20">
    <location>
        <begin position="735"/>
        <end position="806"/>
    </location>
</feature>
<dbReference type="PROSITE" id="PS50894">
    <property type="entry name" value="HPT"/>
    <property type="match status" value="1"/>
</dbReference>
<evidence type="ECO:0000259" key="20">
    <source>
        <dbReference type="PROSITE" id="PS50112"/>
    </source>
</evidence>
<dbReference type="CDD" id="cd00082">
    <property type="entry name" value="HisKA"/>
    <property type="match status" value="1"/>
</dbReference>
<evidence type="ECO:0000256" key="9">
    <source>
        <dbReference type="ARBA" id="ARBA00022777"/>
    </source>
</evidence>
<evidence type="ECO:0000259" key="19">
    <source>
        <dbReference type="PROSITE" id="PS50110"/>
    </source>
</evidence>
<keyword evidence="13" id="KW-0472">Membrane</keyword>
<dbReference type="InterPro" id="IPR036097">
    <property type="entry name" value="HisK_dim/P_sf"/>
</dbReference>
<reference evidence="24" key="1">
    <citation type="journal article" date="2019" name="Int. J. Syst. Evol. Microbiol.">
        <title>The Global Catalogue of Microorganisms (GCM) 10K type strain sequencing project: providing services to taxonomists for standard genome sequencing and annotation.</title>
        <authorList>
            <consortium name="The Broad Institute Genomics Platform"/>
            <consortium name="The Broad Institute Genome Sequencing Center for Infectious Disease"/>
            <person name="Wu L."/>
            <person name="Ma J."/>
        </authorList>
    </citation>
    <scope>NUCLEOTIDE SEQUENCE [LARGE SCALE GENOMIC DNA]</scope>
    <source>
        <strain evidence="24">JCM 17924</strain>
    </source>
</reference>
<sequence length="1394" mass="157019">MTNLDVKPAAAFGWQILAGTAPPGQLMLRMATPTALEPAATEAATYRALFDNAYDALLLYDERGHLVDCNHTAVQLLGTTRPLLLAAGLMGFVRPDAAARKQPTWLTENDLLEAVVHTAHTGESSACWWYGQRANRTVVDGWLTLHRFESPAGRRVQLTLRDVTQHPQAGTSPNEAVQLQAQVQEHTSRQLRDVLSRANLCYLLLDEEARVVDFNDYFAHLTGYSRDELLGMDYFEVFAPPMEREPRRYSFKKAWQEGRLQDFFERSLHSRGGKQHTLYWYSEFDRDASGAPTGVLFVGRDLSEGQVVQRVITDNRTRLQDFLDNAHDLIQNLSIDNHFLFVNKAWKEKLGYDDDEVPNLTLSDVVHPYYKAKLMYQLRNLYKGEKVNKLETVFLTKTGKPVHLIGSINCSWDDGEPVSTRAILHDITDRIKAERLQKVYYSIANLAISSKDLHSLYGAIHRELSKIIETNNFYIALTDENRTQLQFVYFIDQNTQYEKGTTARPFSTGVSEYIIRTGKPQFLLKPDLQALIADGTITAYGLMPEVMLCSPLSVGDRIIGVITVQDYARPDVYAPGDLEILHFISNQVALAIERKRNEVQINKQNARLNAIFESGTHLMWSVDMKSRLTSFNRNYAAYFLRRNGVHPSLNVNLWQADLAMMEEDARQLFVENYSKAFEGVPQRFEVRLRDVRGQDTWREIYLNPIYLDDGTFEEISGIAHDITDKKRGQLELAAQEEKFRAIFESFQDVYYRTDGKGVLTLVSPSVLDMLGYTPDEVTGTPIANFYLNPAEREGLLSAVREHGEARNYEVAMRHKDGHAVSVLVNARMVQDGPAGTEGIGRDITELKKMQDDLRRAKDEAEAALHAKTQFLANMSHELRTPMNGIIGMIDLLHQTVASEEQEEYVDTLRKSSDALLAILNDILDLSKIQAGKMALSVEGMDLHYTLEKIHSLFANRATQKNLRFTYRVAENVPRFILMDEMRLLQVLSNLTSNAIKFTAQGTVSIIVSGTPDDHGNWIIRFAVQDSGIGISEENEKLLFTNFTQLDTTPTKSFGGTGLGLAISKQLTELMGGTIGLYSNTGEGSTFWFTISCQVAHNKEDILRERQASRDRAPEILRFEDAPKVLLVDDNPINQKVAIRLLDKLGCETDLASDGFEAIGKATSGKHYDLIFMDIQMPEMDGITAMREIRRRLGPVCPPVVAMTAYSMKEDAERFVNEGMDDYVAKPVKSADLFAVLRRWRPTPRLVTTGPAVAEPHELQPAPAAAGTPAPTEAEATEQDTRPIIDTETMEQLRQLGGADFAAGLYADFEQEATPLLQEAEELVNNSKFTDILPHLHQLKGTGFTLGLTRLAEQAKHLEHELKQGRIEDTPRDFQVLMRYFAQFKAEYPGFTNAS</sequence>
<evidence type="ECO:0000256" key="12">
    <source>
        <dbReference type="ARBA" id="ARBA00023012"/>
    </source>
</evidence>
<dbReference type="InterPro" id="IPR013656">
    <property type="entry name" value="PAS_4"/>
</dbReference>
<comment type="caution">
    <text evidence="23">The sequence shown here is derived from an EMBL/GenBank/DDBJ whole genome shotgun (WGS) entry which is preliminary data.</text>
</comment>
<feature type="modified residue" description="4-aspartylphosphate" evidence="15">
    <location>
        <position position="1173"/>
    </location>
</feature>
<dbReference type="Proteomes" id="UP001500454">
    <property type="component" value="Unassembled WGS sequence"/>
</dbReference>
<dbReference type="Gene3D" id="1.20.120.160">
    <property type="entry name" value="HPT domain"/>
    <property type="match status" value="1"/>
</dbReference>
<dbReference type="Pfam" id="PF08448">
    <property type="entry name" value="PAS_4"/>
    <property type="match status" value="1"/>
</dbReference>
<dbReference type="CDD" id="cd00130">
    <property type="entry name" value="PAS"/>
    <property type="match status" value="4"/>
</dbReference>
<evidence type="ECO:0000256" key="10">
    <source>
        <dbReference type="ARBA" id="ARBA00022840"/>
    </source>
</evidence>
<keyword evidence="12" id="KW-0902">Two-component regulatory system</keyword>
<dbReference type="PANTHER" id="PTHR45339:SF1">
    <property type="entry name" value="HYBRID SIGNAL TRANSDUCTION HISTIDINE KINASE J"/>
    <property type="match status" value="1"/>
</dbReference>
<dbReference type="SUPFAM" id="SSF47384">
    <property type="entry name" value="Homodimeric domain of signal transducing histidine kinase"/>
    <property type="match status" value="1"/>
</dbReference>
<evidence type="ECO:0000256" key="8">
    <source>
        <dbReference type="ARBA" id="ARBA00022741"/>
    </source>
</evidence>
<dbReference type="Pfam" id="PF00512">
    <property type="entry name" value="HisKA"/>
    <property type="match status" value="1"/>
</dbReference>
<evidence type="ECO:0000256" key="13">
    <source>
        <dbReference type="ARBA" id="ARBA00023136"/>
    </source>
</evidence>
<dbReference type="Pfam" id="PF01627">
    <property type="entry name" value="Hpt"/>
    <property type="match status" value="1"/>
</dbReference>
<dbReference type="Gene3D" id="3.30.450.40">
    <property type="match status" value="1"/>
</dbReference>
<name>A0ABP8J1C4_9BACT</name>
<accession>A0ABP8J1C4</accession>
<dbReference type="EMBL" id="BAABHA010000007">
    <property type="protein sequence ID" value="GAA4383154.1"/>
    <property type="molecule type" value="Genomic_DNA"/>
</dbReference>
<dbReference type="PROSITE" id="PS50110">
    <property type="entry name" value="RESPONSE_REGULATORY"/>
    <property type="match status" value="1"/>
</dbReference>
<evidence type="ECO:0000256" key="1">
    <source>
        <dbReference type="ARBA" id="ARBA00000085"/>
    </source>
</evidence>
<keyword evidence="6" id="KW-0808">Transferase</keyword>
<evidence type="ECO:0000256" key="5">
    <source>
        <dbReference type="ARBA" id="ARBA00022553"/>
    </source>
</evidence>
<dbReference type="Gene3D" id="3.30.565.10">
    <property type="entry name" value="Histidine kinase-like ATPase, C-terminal domain"/>
    <property type="match status" value="1"/>
</dbReference>
<evidence type="ECO:0000256" key="17">
    <source>
        <dbReference type="SAM" id="MobiDB-lite"/>
    </source>
</evidence>